<dbReference type="Gene3D" id="3.60.20.10">
    <property type="entry name" value="Glutamine Phosphoribosylpyrophosphate, subunit 1, domain 1"/>
    <property type="match status" value="1"/>
</dbReference>
<comment type="similarity">
    <text evidence="4">Belongs to the peptidase T1B family.</text>
</comment>
<dbReference type="SUPFAM" id="SSF56235">
    <property type="entry name" value="N-terminal nucleophile aminohydrolases (Ntn hydrolases)"/>
    <property type="match status" value="1"/>
</dbReference>
<evidence type="ECO:0000256" key="1">
    <source>
        <dbReference type="ARBA" id="ARBA00022490"/>
    </source>
</evidence>
<dbReference type="InterPro" id="IPR016050">
    <property type="entry name" value="Proteasome_bsu_CS"/>
</dbReference>
<dbReference type="CDD" id="cd03760">
    <property type="entry name" value="proteasome_beta_type_4"/>
    <property type="match status" value="1"/>
</dbReference>
<dbReference type="InterPro" id="IPR001353">
    <property type="entry name" value="Proteasome_sua/b"/>
</dbReference>
<evidence type="ECO:0000313" key="6">
    <source>
        <dbReference type="Proteomes" id="UP000198406"/>
    </source>
</evidence>
<keyword evidence="1 4" id="KW-0963">Cytoplasm</keyword>
<sequence length="245" mass="27271">MLPAAVPSRQHTVQPMVTGTSVLGIVYDKGVLLAADTLLSYGSMAKAQNIPRLHAVEKTVIGASGEYSDFQRILEILKAKALEETTTSVMDSLYTEESGMTAENTWNYLRMLLYSRRSKFNPFWNELLVAGKDLKGKPFLGSVDKIGTTVRDNFIATGFGAYLAMPLLREKWRPDLTEGEARALLEDCMKILFFRDCRASPRIQLAKCADDEVLVSEPYELDTAAAWQAEAYRQSVGELEDDGGW</sequence>
<dbReference type="InParanoid" id="A0A1Z5JDP4"/>
<dbReference type="EMBL" id="BDSP01000048">
    <property type="protein sequence ID" value="GAX12002.1"/>
    <property type="molecule type" value="Genomic_DNA"/>
</dbReference>
<keyword evidence="6" id="KW-1185">Reference proteome</keyword>
<evidence type="ECO:0000313" key="5">
    <source>
        <dbReference type="EMBL" id="GAX12002.1"/>
    </source>
</evidence>
<dbReference type="GO" id="GO:0016787">
    <property type="term" value="F:hydrolase activity"/>
    <property type="evidence" value="ECO:0007669"/>
    <property type="project" value="UniProtKB-KW"/>
</dbReference>
<dbReference type="InterPro" id="IPR023333">
    <property type="entry name" value="Proteasome_suB-type"/>
</dbReference>
<accession>A0A1Z5JDP4</accession>
<evidence type="ECO:0000256" key="2">
    <source>
        <dbReference type="ARBA" id="ARBA00022942"/>
    </source>
</evidence>
<evidence type="ECO:0000256" key="3">
    <source>
        <dbReference type="ARBA" id="ARBA00023242"/>
    </source>
</evidence>
<proteinExistence type="inferred from homology"/>
<dbReference type="InterPro" id="IPR029055">
    <property type="entry name" value="Ntn_hydrolases_N"/>
</dbReference>
<keyword evidence="3 4" id="KW-0539">Nucleus</keyword>
<comment type="subcellular location">
    <subcellularLocation>
        <location evidence="4">Cytoplasm</location>
    </subcellularLocation>
    <subcellularLocation>
        <location evidence="4">Nucleus</location>
    </subcellularLocation>
</comment>
<keyword evidence="5" id="KW-0378">Hydrolase</keyword>
<evidence type="ECO:0000256" key="4">
    <source>
        <dbReference type="PIRNR" id="PIRNR001213"/>
    </source>
</evidence>
<dbReference type="PROSITE" id="PS51476">
    <property type="entry name" value="PROTEASOME_BETA_2"/>
    <property type="match status" value="1"/>
</dbReference>
<dbReference type="PROSITE" id="PS00854">
    <property type="entry name" value="PROTEASOME_BETA_1"/>
    <property type="match status" value="1"/>
</dbReference>
<reference evidence="5 6" key="1">
    <citation type="journal article" date="2015" name="Plant Cell">
        <title>Oil accumulation by the oleaginous diatom Fistulifera solaris as revealed by the genome and transcriptome.</title>
        <authorList>
            <person name="Tanaka T."/>
            <person name="Maeda Y."/>
            <person name="Veluchamy A."/>
            <person name="Tanaka M."/>
            <person name="Abida H."/>
            <person name="Marechal E."/>
            <person name="Bowler C."/>
            <person name="Muto M."/>
            <person name="Sunaga Y."/>
            <person name="Tanaka M."/>
            <person name="Yoshino T."/>
            <person name="Taniguchi T."/>
            <person name="Fukuda Y."/>
            <person name="Nemoto M."/>
            <person name="Matsumoto M."/>
            <person name="Wong P.S."/>
            <person name="Aburatani S."/>
            <person name="Fujibuchi W."/>
        </authorList>
    </citation>
    <scope>NUCLEOTIDE SEQUENCE [LARGE SCALE GENOMIC DNA]</scope>
    <source>
        <strain evidence="5 6">JPCC DA0580</strain>
    </source>
</reference>
<dbReference type="GO" id="GO:0019774">
    <property type="term" value="C:proteasome core complex, beta-subunit complex"/>
    <property type="evidence" value="ECO:0007669"/>
    <property type="project" value="UniProtKB-UniRule"/>
</dbReference>
<dbReference type="GO" id="GO:0051603">
    <property type="term" value="P:proteolysis involved in protein catabolic process"/>
    <property type="evidence" value="ECO:0007669"/>
    <property type="project" value="InterPro"/>
</dbReference>
<comment type="caution">
    <text evidence="5">The sequence shown here is derived from an EMBL/GenBank/DDBJ whole genome shotgun (WGS) entry which is preliminary data.</text>
</comment>
<dbReference type="PANTHER" id="PTHR32194:SF6">
    <property type="entry name" value="PROTEASOME SUBUNIT BETA"/>
    <property type="match status" value="1"/>
</dbReference>
<dbReference type="GO" id="GO:0005634">
    <property type="term" value="C:nucleus"/>
    <property type="evidence" value="ECO:0007669"/>
    <property type="project" value="UniProtKB-SubCell"/>
</dbReference>
<comment type="function">
    <text evidence="4">Non-catalytic component of the proteasome.</text>
</comment>
<dbReference type="OrthoDB" id="10248542at2759"/>
<organism evidence="5 6">
    <name type="scientific">Fistulifera solaris</name>
    <name type="common">Oleaginous diatom</name>
    <dbReference type="NCBI Taxonomy" id="1519565"/>
    <lineage>
        <taxon>Eukaryota</taxon>
        <taxon>Sar</taxon>
        <taxon>Stramenopiles</taxon>
        <taxon>Ochrophyta</taxon>
        <taxon>Bacillariophyta</taxon>
        <taxon>Bacillariophyceae</taxon>
        <taxon>Bacillariophycidae</taxon>
        <taxon>Naviculales</taxon>
        <taxon>Naviculaceae</taxon>
        <taxon>Fistulifera</taxon>
    </lineage>
</organism>
<gene>
    <name evidence="5" type="ORF">FisN_8Lh096</name>
</gene>
<name>A0A1Z5JDP4_FISSO</name>
<dbReference type="PANTHER" id="PTHR32194">
    <property type="entry name" value="METALLOPROTEASE TLDD"/>
    <property type="match status" value="1"/>
</dbReference>
<dbReference type="Proteomes" id="UP000198406">
    <property type="component" value="Unassembled WGS sequence"/>
</dbReference>
<keyword evidence="2 4" id="KW-0647">Proteasome</keyword>
<dbReference type="PIRSF" id="PIRSF001213">
    <property type="entry name" value="Psome_endopept_beta"/>
    <property type="match status" value="1"/>
</dbReference>
<dbReference type="AlphaFoldDB" id="A0A1Z5JDP4"/>
<protein>
    <recommendedName>
        <fullName evidence="4">Proteasome subunit beta</fullName>
    </recommendedName>
</protein>
<dbReference type="InterPro" id="IPR016295">
    <property type="entry name" value="Proteasome_beta4"/>
</dbReference>
<dbReference type="Pfam" id="PF00227">
    <property type="entry name" value="Proteasome"/>
    <property type="match status" value="1"/>
</dbReference>
<dbReference type="FunCoup" id="A0A1Z5JDP4">
    <property type="interactions" value="1204"/>
</dbReference>
<dbReference type="GO" id="GO:0005737">
    <property type="term" value="C:cytoplasm"/>
    <property type="evidence" value="ECO:0007669"/>
    <property type="project" value="UniProtKB-SubCell"/>
</dbReference>